<dbReference type="SUPFAM" id="SSF53720">
    <property type="entry name" value="ALDH-like"/>
    <property type="match status" value="1"/>
</dbReference>
<evidence type="ECO:0000256" key="5">
    <source>
        <dbReference type="RuleBase" id="RU003345"/>
    </source>
</evidence>
<evidence type="ECO:0000256" key="1">
    <source>
        <dbReference type="ARBA" id="ARBA00009986"/>
    </source>
</evidence>
<gene>
    <name evidence="7" type="ORF">F9L08_02745</name>
</gene>
<dbReference type="InterPro" id="IPR016163">
    <property type="entry name" value="Ald_DH_C"/>
</dbReference>
<organism evidence="7 8">
    <name type="scientific">Brucella tritici</name>
    <dbReference type="NCBI Taxonomy" id="94626"/>
    <lineage>
        <taxon>Bacteria</taxon>
        <taxon>Pseudomonadati</taxon>
        <taxon>Pseudomonadota</taxon>
        <taxon>Alphaproteobacteria</taxon>
        <taxon>Hyphomicrobiales</taxon>
        <taxon>Brucellaceae</taxon>
        <taxon>Brucella/Ochrobactrum group</taxon>
        <taxon>Brucella</taxon>
    </lineage>
</organism>
<protein>
    <submittedName>
        <fullName evidence="7">Aldehyde dehydrogenase family protein</fullName>
    </submittedName>
</protein>
<dbReference type="PROSITE" id="PS00687">
    <property type="entry name" value="ALDEHYDE_DEHYDR_GLU"/>
    <property type="match status" value="1"/>
</dbReference>
<evidence type="ECO:0000259" key="6">
    <source>
        <dbReference type="Pfam" id="PF00171"/>
    </source>
</evidence>
<dbReference type="InterPro" id="IPR016161">
    <property type="entry name" value="Ald_DH/histidinol_DH"/>
</dbReference>
<reference evidence="7 8" key="1">
    <citation type="submission" date="2019-09" db="EMBL/GenBank/DDBJ databases">
        <title>Taxonomic organization of the family Brucellaceae based on a phylogenomic approach.</title>
        <authorList>
            <person name="Leclercq S."/>
            <person name="Cloeckaert A."/>
            <person name="Zygmunt M.S."/>
        </authorList>
    </citation>
    <scope>NUCLEOTIDE SEQUENCE [LARGE SCALE GENOMIC DNA]</scope>
    <source>
        <strain evidence="7 8">WS1830</strain>
    </source>
</reference>
<dbReference type="Proteomes" id="UP000481643">
    <property type="component" value="Unassembled WGS sequence"/>
</dbReference>
<sequence length="461" mass="49953">MRGTAKIISPIDGSVYAERPFLSEAAIASVVAAARDAQTGWAQLSINERAHYCQAALDALAGMQDEIIPEIAWQMGRPTRYGGENGGVQERGQYMIDIAEEALKPYMPTQKDGFRRYVKHVPLGVVLVIAPWNYPYLTAVNTIIPALMAGNTVILKHATQTLLAGERFAKAFEKAGLPKSVFQNIVLDHASTEKLLASGTIDHVNFTGSVGGGRAIEKAAAGTFMTLGLELGGKDPAYVLPDVNLDHAVANLVDGAYFNSGQCCCGIERIYVHEAVYDRFVDGFIDLTKQYVVGNPLDSSTTLGPMAQARFADLIREQKAEALRKGAKAHVNMSVENDRAGSPYVAPEVLTNVDHQMSVMREESFGPIVGIMKVRNDEEALALMNDSIYGLTASLWTADTDHAATLGDRIETGTVFMNRCDYLDPALVWTGVKDTGKGAALSPIGYGNLTRPKSFHLREKI</sequence>
<accession>A0A6L3YVY6</accession>
<dbReference type="PROSITE" id="PS00070">
    <property type="entry name" value="ALDEHYDE_DEHYDR_CYS"/>
    <property type="match status" value="1"/>
</dbReference>
<dbReference type="FunFam" id="3.40.309.10:FF:000009">
    <property type="entry name" value="Aldehyde dehydrogenase A"/>
    <property type="match status" value="1"/>
</dbReference>
<dbReference type="GO" id="GO:0016620">
    <property type="term" value="F:oxidoreductase activity, acting on the aldehyde or oxo group of donors, NAD or NADP as acceptor"/>
    <property type="evidence" value="ECO:0007669"/>
    <property type="project" value="InterPro"/>
</dbReference>
<comment type="caution">
    <text evidence="7">The sequence shown here is derived from an EMBL/GenBank/DDBJ whole genome shotgun (WGS) entry which is preliminary data.</text>
</comment>
<evidence type="ECO:0000313" key="8">
    <source>
        <dbReference type="Proteomes" id="UP000481643"/>
    </source>
</evidence>
<evidence type="ECO:0000256" key="3">
    <source>
        <dbReference type="ARBA" id="ARBA00023002"/>
    </source>
</evidence>
<dbReference type="Gene3D" id="3.40.309.10">
    <property type="entry name" value="Aldehyde Dehydrogenase, Chain A, domain 2"/>
    <property type="match status" value="1"/>
</dbReference>
<dbReference type="RefSeq" id="WP_151650992.1">
    <property type="nucleotide sequence ID" value="NZ_JAKVTF010000002.1"/>
</dbReference>
<keyword evidence="3 5" id="KW-0560">Oxidoreductase</keyword>
<dbReference type="Pfam" id="PF00171">
    <property type="entry name" value="Aldedh"/>
    <property type="match status" value="1"/>
</dbReference>
<dbReference type="InterPro" id="IPR016160">
    <property type="entry name" value="Ald_DH_CS_CYS"/>
</dbReference>
<feature type="domain" description="Aldehyde dehydrogenase" evidence="6">
    <location>
        <begin position="5"/>
        <end position="454"/>
    </location>
</feature>
<dbReference type="EMBL" id="WBVX01000002">
    <property type="protein sequence ID" value="KAB2689596.1"/>
    <property type="molecule type" value="Genomic_DNA"/>
</dbReference>
<evidence type="ECO:0000256" key="4">
    <source>
        <dbReference type="PROSITE-ProRule" id="PRU10007"/>
    </source>
</evidence>
<dbReference type="PANTHER" id="PTHR11699">
    <property type="entry name" value="ALDEHYDE DEHYDROGENASE-RELATED"/>
    <property type="match status" value="1"/>
</dbReference>
<dbReference type="InterPro" id="IPR029510">
    <property type="entry name" value="Ald_DH_CS_GLU"/>
</dbReference>
<name>A0A6L3YVY6_9HYPH</name>
<dbReference type="InterPro" id="IPR015590">
    <property type="entry name" value="Aldehyde_DH_dom"/>
</dbReference>
<evidence type="ECO:0000256" key="2">
    <source>
        <dbReference type="ARBA" id="ARBA00022857"/>
    </source>
</evidence>
<feature type="active site" evidence="4">
    <location>
        <position position="230"/>
    </location>
</feature>
<proteinExistence type="inferred from homology"/>
<dbReference type="AlphaFoldDB" id="A0A6L3YVY6"/>
<dbReference type="Gene3D" id="3.40.605.10">
    <property type="entry name" value="Aldehyde Dehydrogenase, Chain A, domain 1"/>
    <property type="match status" value="1"/>
</dbReference>
<comment type="similarity">
    <text evidence="1 5">Belongs to the aldehyde dehydrogenase family.</text>
</comment>
<keyword evidence="2" id="KW-0521">NADP</keyword>
<evidence type="ECO:0000313" key="7">
    <source>
        <dbReference type="EMBL" id="KAB2689596.1"/>
    </source>
</evidence>
<dbReference type="InterPro" id="IPR016162">
    <property type="entry name" value="Ald_DH_N"/>
</dbReference>
<dbReference type="CDD" id="cd07102">
    <property type="entry name" value="ALDH_EDX86601"/>
    <property type="match status" value="1"/>
</dbReference>